<dbReference type="EMBL" id="SHTI01000021">
    <property type="protein sequence ID" value="TCF69838.1"/>
    <property type="molecule type" value="Genomic_DNA"/>
</dbReference>
<dbReference type="Proteomes" id="UP000292692">
    <property type="component" value="Unassembled WGS sequence"/>
</dbReference>
<evidence type="ECO:0000313" key="32">
    <source>
        <dbReference type="Proteomes" id="UP000292751"/>
    </source>
</evidence>
<dbReference type="Pfam" id="PF00005">
    <property type="entry name" value="ABC_tran"/>
    <property type="match status" value="2"/>
</dbReference>
<dbReference type="EMBL" id="BNHC01000001">
    <property type="protein sequence ID" value="GHM72024.1"/>
    <property type="molecule type" value="Genomic_DNA"/>
</dbReference>
<evidence type="ECO:0000313" key="37">
    <source>
        <dbReference type="Proteomes" id="UP001221506"/>
    </source>
</evidence>
<evidence type="ECO:0000313" key="18">
    <source>
        <dbReference type="EMBL" id="TCF57772.1"/>
    </source>
</evidence>
<evidence type="ECO:0000313" key="13">
    <source>
        <dbReference type="EMBL" id="TCD96972.1"/>
    </source>
</evidence>
<evidence type="ECO:0000313" key="29">
    <source>
        <dbReference type="Proteomes" id="UP000292478"/>
    </source>
</evidence>
<keyword evidence="7" id="KW-0472">Membrane</keyword>
<sequence length="569" mass="62437">MSENNKNLADIKDLSVSFMTDAGSIKAVEDVNFTIPRKTVVGVVGESGSGKSVTARSIIKLLPETATTSGAVYLSKRDGSDSLDVLSLSGEQLREVRGSEAAMVFQEPNSVLNPVYTIGWQIEEGLRAHGMKDKKELRAKAINILKKVGIPDAETRVDYYPHQFSGGQKQRIVIAMALVLNPGLILADEPTTALDVTVQAEILDLLRLARDEFDASVLIITHNMGVIADIADQVVVMYRGHVVEQGDVEQIFYHPKDDYTKRLLGAVPRIGQKLVVRDREGKPIERKADWREQPIAVEAKNLTITYPGHLMQPDFKAVDGANFTIHRSEVLGLVGESGSGKSTTGRAIAGLQKVSGGSLNVLGIEMNGVKERDFKPKRADIGFVFQDPGSSFNPLMTIAENVAEPLLVHHKYGSVADAKNYVGDLLEMVQLPRAYMNRFPHELSGGQRQRASLARGLALKPSLLIADEPTSALDVSVQAKVLELFKRLQAEIGFACLFITHDLAVVDMLADRIMVMHKGQIVEHGDADQIMQHPENPYTKKLLASLPVPDPREQQQHRAHLHELLAQEA</sequence>
<dbReference type="Proteomes" id="UP000293137">
    <property type="component" value="Unassembled WGS sequence"/>
</dbReference>
<dbReference type="Proteomes" id="UP000292751">
    <property type="component" value="Unassembled WGS sequence"/>
</dbReference>
<dbReference type="EMBL" id="CP118598">
    <property type="protein sequence ID" value="WDY39653.1"/>
    <property type="molecule type" value="Genomic_DNA"/>
</dbReference>
<dbReference type="InterPro" id="IPR050388">
    <property type="entry name" value="ABC_Ni/Peptide_Import"/>
</dbReference>
<dbReference type="GO" id="GO:0005524">
    <property type="term" value="F:ATP binding"/>
    <property type="evidence" value="ECO:0007669"/>
    <property type="project" value="UniProtKB-KW"/>
</dbReference>
<evidence type="ECO:0000313" key="10">
    <source>
        <dbReference type="EMBL" id="TCD77654.1"/>
    </source>
</evidence>
<keyword evidence="3" id="KW-0813">Transport</keyword>
<comment type="similarity">
    <text evidence="2">Belongs to the ABC transporter superfamily.</text>
</comment>
<evidence type="ECO:0000256" key="6">
    <source>
        <dbReference type="ARBA" id="ARBA00022840"/>
    </source>
</evidence>
<gene>
    <name evidence="9" type="ORF">MCC00316_03140</name>
    <name evidence="10" type="ORF">MCC10004_1212</name>
    <name evidence="11" type="ORF">MCC10008_1304</name>
    <name evidence="12" type="ORF">MCC10009_1279</name>
    <name evidence="13" type="ORF">MCC10015_1377</name>
    <name evidence="14" type="ORF">MCC10043_1422</name>
    <name evidence="15" type="ORF">MCC10076_1426</name>
    <name evidence="16" type="ORF">MCC10083_1309</name>
    <name evidence="17" type="ORF">MCC10102_1299</name>
    <name evidence="18" type="ORF">MCC10113_1256</name>
    <name evidence="19" type="ORF">MCC10116_1546</name>
    <name evidence="20" type="ORF">MCC10118_1222</name>
    <name evidence="21" type="ORF">MCC10119_1208</name>
    <name evidence="22" type="ORF">MCC10120_1370</name>
    <name evidence="23" type="ORF">PWA56_07025</name>
</gene>
<evidence type="ECO:0000313" key="20">
    <source>
        <dbReference type="EMBL" id="TCF69712.1"/>
    </source>
</evidence>
<dbReference type="InterPro" id="IPR013563">
    <property type="entry name" value="Oligopep_ABC_C"/>
</dbReference>
<dbReference type="GeneID" id="69578475"/>
<evidence type="ECO:0000313" key="25">
    <source>
        <dbReference type="Proteomes" id="UP000291713"/>
    </source>
</evidence>
<evidence type="ECO:0000256" key="3">
    <source>
        <dbReference type="ARBA" id="ARBA00022448"/>
    </source>
</evidence>
<evidence type="ECO:0000313" key="19">
    <source>
        <dbReference type="EMBL" id="TCF63345.1"/>
    </source>
</evidence>
<name>A0A087ATW8_BIFLL</name>
<evidence type="ECO:0000256" key="2">
    <source>
        <dbReference type="ARBA" id="ARBA00005417"/>
    </source>
</evidence>
<dbReference type="GO" id="GO:0015833">
    <property type="term" value="P:peptide transport"/>
    <property type="evidence" value="ECO:0007669"/>
    <property type="project" value="InterPro"/>
</dbReference>
<dbReference type="EMBL" id="SHRX01000022">
    <property type="protein sequence ID" value="TCE97514.1"/>
    <property type="molecule type" value="Genomic_DNA"/>
</dbReference>
<dbReference type="InterPro" id="IPR027417">
    <property type="entry name" value="P-loop_NTPase"/>
</dbReference>
<dbReference type="EMBL" id="SHTH01000010">
    <property type="protein sequence ID" value="TCF69712.1"/>
    <property type="molecule type" value="Genomic_DNA"/>
</dbReference>
<comment type="subcellular location">
    <subcellularLocation>
        <location evidence="1">Cell membrane</location>
        <topology evidence="1">Peripheral membrane protein</topology>
    </subcellularLocation>
</comment>
<dbReference type="Proteomes" id="UP000292478">
    <property type="component" value="Unassembled WGS sequence"/>
</dbReference>
<accession>A0A087ATW8</accession>
<evidence type="ECO:0000313" key="31">
    <source>
        <dbReference type="Proteomes" id="UP000292729"/>
    </source>
</evidence>
<evidence type="ECO:0000313" key="24">
    <source>
        <dbReference type="Proteomes" id="UP000291226"/>
    </source>
</evidence>
<feature type="domain" description="ABC transporter" evidence="8">
    <location>
        <begin position="297"/>
        <end position="543"/>
    </location>
</feature>
<evidence type="ECO:0000256" key="1">
    <source>
        <dbReference type="ARBA" id="ARBA00004202"/>
    </source>
</evidence>
<evidence type="ECO:0000313" key="28">
    <source>
        <dbReference type="Proteomes" id="UP000292260"/>
    </source>
</evidence>
<evidence type="ECO:0000313" key="23">
    <source>
        <dbReference type="EMBL" id="WDY39653.1"/>
    </source>
</evidence>
<evidence type="ECO:0000313" key="16">
    <source>
        <dbReference type="EMBL" id="TCF09345.1"/>
    </source>
</evidence>
<dbReference type="Proteomes" id="UP000663812">
    <property type="component" value="Unassembled WGS sequence"/>
</dbReference>
<organism evidence="16 24">
    <name type="scientific">Bifidobacterium longum subsp. longum</name>
    <dbReference type="NCBI Taxonomy" id="1679"/>
    <lineage>
        <taxon>Bacteria</taxon>
        <taxon>Bacillati</taxon>
        <taxon>Actinomycetota</taxon>
        <taxon>Actinomycetes</taxon>
        <taxon>Bifidobacteriales</taxon>
        <taxon>Bifidobacteriaceae</taxon>
        <taxon>Bifidobacterium</taxon>
    </lineage>
</organism>
<dbReference type="Proteomes" id="UP000292787">
    <property type="component" value="Unassembled WGS sequence"/>
</dbReference>
<keyword evidence="5" id="KW-0547">Nucleotide-binding</keyword>
<dbReference type="EMBL" id="SHPR01000032">
    <property type="protein sequence ID" value="TCD83470.1"/>
    <property type="molecule type" value="Genomic_DNA"/>
</dbReference>
<reference evidence="16" key="2">
    <citation type="submission" date="2019-02" db="EMBL/GenBank/DDBJ databases">
        <authorList>
            <person name="Odamaki T."/>
        </authorList>
    </citation>
    <scope>NUCLEOTIDE SEQUENCE</scope>
    <source>
        <strain evidence="10">MCC10004</strain>
        <strain evidence="11">MCC10008</strain>
        <strain evidence="12">MCC10009</strain>
        <strain evidence="13">MCC10015</strain>
        <strain evidence="14">MCC10043</strain>
        <strain evidence="15">MCC10076</strain>
        <strain evidence="16">MCC10083</strain>
        <strain evidence="17">MCC10102</strain>
        <strain evidence="18">MCC10113</strain>
        <strain evidence="19">MCC10116</strain>
        <strain evidence="20">MCC10118</strain>
        <strain evidence="21">MCC10119</strain>
        <strain evidence="22">MCC10120</strain>
    </source>
</reference>
<dbReference type="Proteomes" id="UP000293475">
    <property type="component" value="Unassembled WGS sequence"/>
</dbReference>
<dbReference type="GO" id="GO:0016887">
    <property type="term" value="F:ATP hydrolysis activity"/>
    <property type="evidence" value="ECO:0007669"/>
    <property type="project" value="InterPro"/>
</dbReference>
<dbReference type="EMBL" id="SHTC01000019">
    <property type="protein sequence ID" value="TCF57772.1"/>
    <property type="molecule type" value="Genomic_DNA"/>
</dbReference>
<dbReference type="Proteomes" id="UP001221506">
    <property type="component" value="Chromosome"/>
</dbReference>
<dbReference type="EMBL" id="SHSD01000034">
    <property type="protein sequence ID" value="TCF09345.1"/>
    <property type="molecule type" value="Genomic_DNA"/>
</dbReference>
<evidence type="ECO:0000313" key="11">
    <source>
        <dbReference type="EMBL" id="TCD83470.1"/>
    </source>
</evidence>
<dbReference type="GO" id="GO:0005886">
    <property type="term" value="C:plasma membrane"/>
    <property type="evidence" value="ECO:0007669"/>
    <property type="project" value="UniProtKB-SubCell"/>
</dbReference>
<keyword evidence="4" id="KW-1003">Cell membrane</keyword>
<evidence type="ECO:0000313" key="17">
    <source>
        <dbReference type="EMBL" id="TCF44982.1"/>
    </source>
</evidence>
<evidence type="ECO:0000313" key="26">
    <source>
        <dbReference type="Proteomes" id="UP000291881"/>
    </source>
</evidence>
<dbReference type="Proteomes" id="UP000292241">
    <property type="component" value="Unassembled WGS sequence"/>
</dbReference>
<protein>
    <submittedName>
        <fullName evidence="16">ABC transporter ATP-binding protein</fullName>
    </submittedName>
</protein>
<evidence type="ECO:0000313" key="9">
    <source>
        <dbReference type="EMBL" id="GHM72024.1"/>
    </source>
</evidence>
<evidence type="ECO:0000313" key="34">
    <source>
        <dbReference type="Proteomes" id="UP000293137"/>
    </source>
</evidence>
<evidence type="ECO:0000256" key="7">
    <source>
        <dbReference type="ARBA" id="ARBA00023136"/>
    </source>
</evidence>
<feature type="domain" description="ABC transporter" evidence="8">
    <location>
        <begin position="11"/>
        <end position="264"/>
    </location>
</feature>
<dbReference type="InterPro" id="IPR017871">
    <property type="entry name" value="ABC_transporter-like_CS"/>
</dbReference>
<dbReference type="Gene3D" id="3.40.50.300">
    <property type="entry name" value="P-loop containing nucleotide triphosphate hydrolases"/>
    <property type="match status" value="2"/>
</dbReference>
<evidence type="ECO:0000256" key="4">
    <source>
        <dbReference type="ARBA" id="ARBA00022475"/>
    </source>
</evidence>
<dbReference type="Proteomes" id="UP000292260">
    <property type="component" value="Unassembled WGS sequence"/>
</dbReference>
<dbReference type="EMBL" id="SHPX01000028">
    <property type="protein sequence ID" value="TCD96972.1"/>
    <property type="molecule type" value="Genomic_DNA"/>
</dbReference>
<dbReference type="OMA" id="EACPNDM"/>
<dbReference type="Proteomes" id="UP000293441">
    <property type="component" value="Unassembled WGS sequence"/>
</dbReference>
<evidence type="ECO:0000313" key="21">
    <source>
        <dbReference type="EMBL" id="TCF69838.1"/>
    </source>
</evidence>
<dbReference type="EMBL" id="SHQU01000030">
    <property type="protein sequence ID" value="TCE40202.1"/>
    <property type="molecule type" value="Genomic_DNA"/>
</dbReference>
<reference evidence="9" key="3">
    <citation type="journal article" date="2021" name="Appl. Environ. Microbiol.">
        <title>Novel 3-O-alpha-d-Galactosyl-alpha-l-Arabinofuranosidase for the Assimilation of Gum Arabic Arabinogalactan Protein in Bifidobacterium longum subsp. longum.</title>
        <authorList>
            <person name="Sasaki Y."/>
            <person name="Horigome A."/>
            <person name="Odamaki T."/>
            <person name="Xiao J.Z."/>
            <person name="Ishiwata A."/>
            <person name="Ito Y."/>
            <person name="Kitahara K."/>
            <person name="Fujita K."/>
        </authorList>
    </citation>
    <scope>NUCLEOTIDE SEQUENCE</scope>
    <source>
        <strain evidence="9">MCC00316</strain>
    </source>
</reference>
<evidence type="ECO:0000259" key="8">
    <source>
        <dbReference type="PROSITE" id="PS50893"/>
    </source>
</evidence>
<keyword evidence="6 16" id="KW-0067">ATP-binding</keyword>
<evidence type="ECO:0000313" key="30">
    <source>
        <dbReference type="Proteomes" id="UP000292692"/>
    </source>
</evidence>
<dbReference type="Proteomes" id="UP000291881">
    <property type="component" value="Unassembled WGS sequence"/>
</dbReference>
<evidence type="ECO:0000256" key="5">
    <source>
        <dbReference type="ARBA" id="ARBA00022741"/>
    </source>
</evidence>
<dbReference type="InterPro" id="IPR003439">
    <property type="entry name" value="ABC_transporter-like_ATP-bd"/>
</dbReference>
<dbReference type="InterPro" id="IPR003593">
    <property type="entry name" value="AAA+_ATPase"/>
</dbReference>
<dbReference type="Pfam" id="PF08352">
    <property type="entry name" value="oligo_HPY"/>
    <property type="match status" value="2"/>
</dbReference>
<dbReference type="Proteomes" id="UP000291226">
    <property type="component" value="Unassembled WGS sequence"/>
</dbReference>
<evidence type="ECO:0000313" key="14">
    <source>
        <dbReference type="EMBL" id="TCE40202.1"/>
    </source>
</evidence>
<evidence type="ECO:0000313" key="36">
    <source>
        <dbReference type="Proteomes" id="UP000293475"/>
    </source>
</evidence>
<dbReference type="AlphaFoldDB" id="A0A087ATW8"/>
<dbReference type="Proteomes" id="UP000292729">
    <property type="component" value="Unassembled WGS sequence"/>
</dbReference>
<dbReference type="PANTHER" id="PTHR43297">
    <property type="entry name" value="OLIGOPEPTIDE TRANSPORT ATP-BINDING PROTEIN APPD"/>
    <property type="match status" value="1"/>
</dbReference>
<reference evidence="24 25" key="1">
    <citation type="journal article" date="2018" name="Sci. Rep.">
        <title>Genomic diversity and distribution of Bifidobacterium longum subsp. longum across the human lifespan.</title>
        <authorList>
            <person name="Odamaki T."/>
            <person name="Bottacini F."/>
            <person name="Kato K."/>
            <person name="Mitsuyama E."/>
            <person name="Yoshida K."/>
            <person name="Horigome A."/>
            <person name="Xiao J.Z."/>
            <person name="van Sinderen D."/>
        </authorList>
    </citation>
    <scope>NUCLEOTIDE SEQUENCE [LARGE SCALE GENOMIC DNA]</scope>
    <source>
        <strain evidence="10 36">MCC10004</strain>
        <strain evidence="11 27">MCC10008</strain>
        <strain evidence="12 26">MCC10009</strain>
        <strain evidence="13 35">MCC10015</strain>
        <strain evidence="14 28">MCC10043</strain>
        <strain evidence="15 32">MCC10076</strain>
        <strain evidence="16 24">MCC10083</strain>
        <strain evidence="17 30">MCC10102</strain>
        <strain evidence="18 29">MCC10113</strain>
        <strain evidence="19 33">MCC10116</strain>
        <strain evidence="20 34">MCC10118</strain>
        <strain evidence="21 31">MCC10119</strain>
        <strain evidence="22 25">MCC10120</strain>
    </source>
</reference>
<dbReference type="SUPFAM" id="SSF52540">
    <property type="entry name" value="P-loop containing nucleoside triphosphate hydrolases"/>
    <property type="match status" value="2"/>
</dbReference>
<dbReference type="Proteomes" id="UP000291713">
    <property type="component" value="Unassembled WGS sequence"/>
</dbReference>
<dbReference type="EMBL" id="SHPS01000028">
    <property type="protein sequence ID" value="TCD85440.1"/>
    <property type="molecule type" value="Genomic_DNA"/>
</dbReference>
<dbReference type="EMBL" id="SHPO01000021">
    <property type="protein sequence ID" value="TCD77654.1"/>
    <property type="molecule type" value="Genomic_DNA"/>
</dbReference>
<evidence type="ECO:0000313" key="22">
    <source>
        <dbReference type="EMBL" id="TCF94905.1"/>
    </source>
</evidence>
<dbReference type="RefSeq" id="WP_007052568.1">
    <property type="nucleotide sequence ID" value="NZ_AP022379.1"/>
</dbReference>
<dbReference type="FunFam" id="3.40.50.300:FF:000016">
    <property type="entry name" value="Oligopeptide ABC transporter ATP-binding component"/>
    <property type="match status" value="1"/>
</dbReference>
<evidence type="ECO:0000313" key="27">
    <source>
        <dbReference type="Proteomes" id="UP000292241"/>
    </source>
</evidence>
<dbReference type="CDD" id="cd03257">
    <property type="entry name" value="ABC_NikE_OppD_transporters"/>
    <property type="match status" value="2"/>
</dbReference>
<reference evidence="23 37" key="4">
    <citation type="submission" date="2023-02" db="EMBL/GenBank/DDBJ databases">
        <authorList>
            <person name="Pan L."/>
        </authorList>
    </citation>
    <scope>NUCLEOTIDE SEQUENCE [LARGE SCALE GENOMIC DNA]</scope>
    <source>
        <strain evidence="23 37">F2</strain>
    </source>
</reference>
<evidence type="ECO:0000313" key="35">
    <source>
        <dbReference type="Proteomes" id="UP000293441"/>
    </source>
</evidence>
<dbReference type="PROSITE" id="PS50893">
    <property type="entry name" value="ABC_TRANSPORTER_2"/>
    <property type="match status" value="2"/>
</dbReference>
<dbReference type="PROSITE" id="PS00211">
    <property type="entry name" value="ABC_TRANSPORTER_1"/>
    <property type="match status" value="2"/>
</dbReference>
<dbReference type="SMART" id="SM00382">
    <property type="entry name" value="AAA"/>
    <property type="match status" value="2"/>
</dbReference>
<dbReference type="NCBIfam" id="NF008453">
    <property type="entry name" value="PRK11308.1"/>
    <property type="match status" value="2"/>
</dbReference>
<dbReference type="EMBL" id="SHTF01000023">
    <property type="protein sequence ID" value="TCF63345.1"/>
    <property type="molecule type" value="Genomic_DNA"/>
</dbReference>
<evidence type="ECO:0000313" key="12">
    <source>
        <dbReference type="EMBL" id="TCD85440.1"/>
    </source>
</evidence>
<dbReference type="EMBL" id="SHTU01000022">
    <property type="protein sequence ID" value="TCF94905.1"/>
    <property type="molecule type" value="Genomic_DNA"/>
</dbReference>
<dbReference type="EMBL" id="SHSV01000025">
    <property type="protein sequence ID" value="TCF44982.1"/>
    <property type="molecule type" value="Genomic_DNA"/>
</dbReference>
<evidence type="ECO:0000313" key="15">
    <source>
        <dbReference type="EMBL" id="TCE97514.1"/>
    </source>
</evidence>
<proteinExistence type="inferred from homology"/>
<evidence type="ECO:0000313" key="33">
    <source>
        <dbReference type="Proteomes" id="UP000292787"/>
    </source>
</evidence>
<dbReference type="PANTHER" id="PTHR43297:SF2">
    <property type="entry name" value="DIPEPTIDE TRANSPORT ATP-BINDING PROTEIN DPPD"/>
    <property type="match status" value="1"/>
</dbReference>